<dbReference type="AlphaFoldDB" id="A0A3S9B319"/>
<feature type="signal peptide" evidence="1">
    <location>
        <begin position="1"/>
        <end position="30"/>
    </location>
</feature>
<name>A0A3S9B319_9HYPH</name>
<keyword evidence="1" id="KW-0732">Signal</keyword>
<dbReference type="KEGG" id="abaw:D5400_08715"/>
<dbReference type="OrthoDB" id="5489750at2"/>
<sequence length="224" mass="23707">MIPTFFRRPVHLASTSLLLAALCLAAPSVAEVLEDDQSLPALYAVTGVEPGDELNIRLEPRSNADIIGRLPPQSAGIEVVGRKGNWLQINSVEASGWVAARFLEREAGAPQSGVLPERLACFGTEPFWSVVAAGTSMTYNTPDNPDGTPFSIRHVTRAMNSPSPHWIILGERQAQSMTAVVMPQACSDGMSDRMFGLATTIVIDSGDTATGLSGCCSIAPAAQN</sequence>
<dbReference type="Gene3D" id="2.30.30.40">
    <property type="entry name" value="SH3 Domains"/>
    <property type="match status" value="1"/>
</dbReference>
<organism evidence="3 4">
    <name type="scientific">Georhizobium profundi</name>
    <dbReference type="NCBI Taxonomy" id="2341112"/>
    <lineage>
        <taxon>Bacteria</taxon>
        <taxon>Pseudomonadati</taxon>
        <taxon>Pseudomonadota</taxon>
        <taxon>Alphaproteobacteria</taxon>
        <taxon>Hyphomicrobiales</taxon>
        <taxon>Rhizobiaceae</taxon>
        <taxon>Georhizobium</taxon>
    </lineage>
</organism>
<evidence type="ECO:0000313" key="3">
    <source>
        <dbReference type="EMBL" id="AZN71339.1"/>
    </source>
</evidence>
<dbReference type="Proteomes" id="UP000268192">
    <property type="component" value="Chromosome"/>
</dbReference>
<proteinExistence type="predicted"/>
<evidence type="ECO:0000259" key="2">
    <source>
        <dbReference type="Pfam" id="PF08239"/>
    </source>
</evidence>
<feature type="domain" description="SH3b" evidence="2">
    <location>
        <begin position="53"/>
        <end position="104"/>
    </location>
</feature>
<protein>
    <submittedName>
        <fullName evidence="3">Peptide-binding protein</fullName>
    </submittedName>
</protein>
<dbReference type="InterPro" id="IPR003646">
    <property type="entry name" value="SH3-like_bac-type"/>
</dbReference>
<evidence type="ECO:0000313" key="4">
    <source>
        <dbReference type="Proteomes" id="UP000268192"/>
    </source>
</evidence>
<feature type="chain" id="PRO_5019127618" evidence="1">
    <location>
        <begin position="31"/>
        <end position="224"/>
    </location>
</feature>
<dbReference type="EMBL" id="CP032509">
    <property type="protein sequence ID" value="AZN71339.1"/>
    <property type="molecule type" value="Genomic_DNA"/>
</dbReference>
<gene>
    <name evidence="3" type="ORF">D5400_08715</name>
</gene>
<accession>A0A3S9B319</accession>
<dbReference type="Pfam" id="PF08239">
    <property type="entry name" value="SH3_3"/>
    <property type="match status" value="1"/>
</dbReference>
<reference evidence="3 4" key="1">
    <citation type="submission" date="2018-09" db="EMBL/GenBank/DDBJ databases">
        <title>Marinorhizobium profundi gen. nov., sp. nov., isolated from a deep-sea sediment sample from the New Britain Trench and proposal of Marinorhizobiaceae fam. nov. in the order Rhizobiales of the class Alphaproteobacteria.</title>
        <authorList>
            <person name="Cao J."/>
        </authorList>
    </citation>
    <scope>NUCLEOTIDE SEQUENCE [LARGE SCALE GENOMIC DNA]</scope>
    <source>
        <strain evidence="3 4">WS11</strain>
    </source>
</reference>
<evidence type="ECO:0000256" key="1">
    <source>
        <dbReference type="SAM" id="SignalP"/>
    </source>
</evidence>
<keyword evidence="4" id="KW-1185">Reference proteome</keyword>